<dbReference type="GO" id="GO:0043625">
    <property type="term" value="C:delta DNA polymerase complex"/>
    <property type="evidence" value="ECO:0007669"/>
    <property type="project" value="TreeGrafter"/>
</dbReference>
<gene>
    <name evidence="2" type="ORF">LUZ62_058595</name>
</gene>
<dbReference type="Proteomes" id="UP001140206">
    <property type="component" value="Chromosome 3"/>
</dbReference>
<dbReference type="GO" id="GO:0006261">
    <property type="term" value="P:DNA-templated DNA replication"/>
    <property type="evidence" value="ECO:0007669"/>
    <property type="project" value="TreeGrafter"/>
</dbReference>
<name>A0AAV8E7C6_9POAL</name>
<dbReference type="Pfam" id="PF04081">
    <property type="entry name" value="DNA_pol_delta_4"/>
    <property type="match status" value="1"/>
</dbReference>
<dbReference type="PANTHER" id="PTHR14303">
    <property type="entry name" value="DNA POLYMERASE DELTA SUBUNIT 4"/>
    <property type="match status" value="1"/>
</dbReference>
<dbReference type="AlphaFoldDB" id="A0AAV8E7C6"/>
<dbReference type="GO" id="GO:0000731">
    <property type="term" value="P:DNA synthesis involved in DNA repair"/>
    <property type="evidence" value="ECO:0007669"/>
    <property type="project" value="InterPro"/>
</dbReference>
<evidence type="ECO:0000256" key="1">
    <source>
        <dbReference type="SAM" id="MobiDB-lite"/>
    </source>
</evidence>
<comment type="caution">
    <text evidence="2">The sequence shown here is derived from an EMBL/GenBank/DDBJ whole genome shotgun (WGS) entry which is preliminary data.</text>
</comment>
<protein>
    <submittedName>
        <fullName evidence="2">DNA polymerase delta subunit 4</fullName>
    </submittedName>
</protein>
<dbReference type="EMBL" id="JAMFTS010000003">
    <property type="protein sequence ID" value="KAJ4774338.1"/>
    <property type="molecule type" value="Genomic_DNA"/>
</dbReference>
<reference evidence="2" key="1">
    <citation type="submission" date="2022-08" db="EMBL/GenBank/DDBJ databases">
        <authorList>
            <person name="Marques A."/>
        </authorList>
    </citation>
    <scope>NUCLEOTIDE SEQUENCE</scope>
    <source>
        <strain evidence="2">RhyPub2mFocal</strain>
        <tissue evidence="2">Leaves</tissue>
    </source>
</reference>
<feature type="region of interest" description="Disordered" evidence="1">
    <location>
        <begin position="1"/>
        <end position="51"/>
    </location>
</feature>
<evidence type="ECO:0000313" key="2">
    <source>
        <dbReference type="EMBL" id="KAJ4774338.1"/>
    </source>
</evidence>
<accession>A0AAV8E7C6</accession>
<keyword evidence="3" id="KW-1185">Reference proteome</keyword>
<dbReference type="GO" id="GO:0003887">
    <property type="term" value="F:DNA-directed DNA polymerase activity"/>
    <property type="evidence" value="ECO:0007669"/>
    <property type="project" value="TreeGrafter"/>
</dbReference>
<dbReference type="InterPro" id="IPR007218">
    <property type="entry name" value="DNA_pol_delta_4"/>
</dbReference>
<proteinExistence type="predicted"/>
<evidence type="ECO:0000313" key="3">
    <source>
        <dbReference type="Proteomes" id="UP001140206"/>
    </source>
</evidence>
<dbReference type="PANTHER" id="PTHR14303:SF0">
    <property type="entry name" value="DNA POLYMERASE DELTA SUBUNIT 4"/>
    <property type="match status" value="1"/>
</dbReference>
<organism evidence="2 3">
    <name type="scientific">Rhynchospora pubera</name>
    <dbReference type="NCBI Taxonomy" id="906938"/>
    <lineage>
        <taxon>Eukaryota</taxon>
        <taxon>Viridiplantae</taxon>
        <taxon>Streptophyta</taxon>
        <taxon>Embryophyta</taxon>
        <taxon>Tracheophyta</taxon>
        <taxon>Spermatophyta</taxon>
        <taxon>Magnoliopsida</taxon>
        <taxon>Liliopsida</taxon>
        <taxon>Poales</taxon>
        <taxon>Cyperaceae</taxon>
        <taxon>Cyperoideae</taxon>
        <taxon>Rhynchosporeae</taxon>
        <taxon>Rhynchospora</taxon>
    </lineage>
</organism>
<sequence>MSSGDIKGFYRQKKKNGGVTKPSSSSSSSSKKSKSKHYTGGASVGAPSAAQTPALVTRGGAIDLKEEYGDEEEALRQFDMDMKYGPCIGVGRLERWERAAAMGLHPPLHVREVLVGLASGSTACSSKFKCLWEGLV</sequence>